<feature type="transmembrane region" description="Helical" evidence="1">
    <location>
        <begin position="255"/>
        <end position="278"/>
    </location>
</feature>
<dbReference type="Gene3D" id="1.20.1250.20">
    <property type="entry name" value="MFS general substrate transporter like domains"/>
    <property type="match status" value="1"/>
</dbReference>
<keyword evidence="1" id="KW-0812">Transmembrane</keyword>
<feature type="transmembrane region" description="Helical" evidence="1">
    <location>
        <begin position="371"/>
        <end position="393"/>
    </location>
</feature>
<feature type="transmembrane region" description="Helical" evidence="1">
    <location>
        <begin position="220"/>
        <end position="243"/>
    </location>
</feature>
<feature type="transmembrane region" description="Helical" evidence="1">
    <location>
        <begin position="180"/>
        <end position="200"/>
    </location>
</feature>
<dbReference type="EMBL" id="JABEQM010000006">
    <property type="protein sequence ID" value="MBB2201821.1"/>
    <property type="molecule type" value="Genomic_DNA"/>
</dbReference>
<protein>
    <submittedName>
        <fullName evidence="2">MFS transporter</fullName>
    </submittedName>
</protein>
<name>A0A7W4PPH0_9PROT</name>
<organism evidence="2 3">
    <name type="scientific">Gluconacetobacter tumulisoli</name>
    <dbReference type="NCBI Taxonomy" id="1286189"/>
    <lineage>
        <taxon>Bacteria</taxon>
        <taxon>Pseudomonadati</taxon>
        <taxon>Pseudomonadota</taxon>
        <taxon>Alphaproteobacteria</taxon>
        <taxon>Acetobacterales</taxon>
        <taxon>Acetobacteraceae</taxon>
        <taxon>Gluconacetobacter</taxon>
    </lineage>
</organism>
<feature type="transmembrane region" description="Helical" evidence="1">
    <location>
        <begin position="65"/>
        <end position="84"/>
    </location>
</feature>
<keyword evidence="3" id="KW-1185">Reference proteome</keyword>
<dbReference type="Proteomes" id="UP000578030">
    <property type="component" value="Unassembled WGS sequence"/>
</dbReference>
<accession>A0A7W4PPH0</accession>
<dbReference type="InterPro" id="IPR036259">
    <property type="entry name" value="MFS_trans_sf"/>
</dbReference>
<gene>
    <name evidence="2" type="ORF">HLH28_09570</name>
</gene>
<evidence type="ECO:0000256" key="1">
    <source>
        <dbReference type="SAM" id="Phobius"/>
    </source>
</evidence>
<feature type="transmembrane region" description="Helical" evidence="1">
    <location>
        <begin position="316"/>
        <end position="336"/>
    </location>
</feature>
<keyword evidence="1" id="KW-1133">Transmembrane helix</keyword>
<comment type="caution">
    <text evidence="2">The sequence shown here is derived from an EMBL/GenBank/DDBJ whole genome shotgun (WGS) entry which is preliminary data.</text>
</comment>
<dbReference type="AlphaFoldDB" id="A0A7W4PPH0"/>
<feature type="transmembrane region" description="Helical" evidence="1">
    <location>
        <begin position="96"/>
        <end position="113"/>
    </location>
</feature>
<feature type="transmembrane region" description="Helical" evidence="1">
    <location>
        <begin position="119"/>
        <end position="139"/>
    </location>
</feature>
<sequence length="408" mass="42192">MMGTTMEIETPDFAVLDQAAVATPTDLRLVIGACIASGVSHLGSSTMPFQISALIDRFHISASSAGMFGFFEILSLSIAMVAMLPLLRRLSYGRRAVLGAALISIGHVLIYVGPPWLPWLWGCAIVGGTGYGIIFSAFIAGASGADNPDRVYSLACGGGLIVLVGTIMTLPWGAALFGPLGPFLSIAAVSCLLAPFLSYLGDTVPPSFREAAGGRDSLGWGAFLLLAMWTGYSVGSSIVWSFADNIGRAIHVPEGVIVTLSSVGIVLGFFANMLGAAIAGRVNRVVPLVAGILGTGLSCMLTALAWNTASYCAGVVLYWIFVMIAYAYLLGAAAVLDRGGRVGTLGGGCDRIAYAIGAPIGGLIVDHGSYHMLGFAGVLSCIMLVPACMPAIARALRQSDARLSFARG</sequence>
<evidence type="ECO:0000313" key="2">
    <source>
        <dbReference type="EMBL" id="MBB2201821.1"/>
    </source>
</evidence>
<evidence type="ECO:0000313" key="3">
    <source>
        <dbReference type="Proteomes" id="UP000578030"/>
    </source>
</evidence>
<dbReference type="RefSeq" id="WP_182958175.1">
    <property type="nucleotide sequence ID" value="NZ_JABEQM010000006.1"/>
</dbReference>
<dbReference type="SUPFAM" id="SSF103473">
    <property type="entry name" value="MFS general substrate transporter"/>
    <property type="match status" value="1"/>
</dbReference>
<reference evidence="2 3" key="1">
    <citation type="submission" date="2020-04" db="EMBL/GenBank/DDBJ databases">
        <title>Description of novel Gluconacetobacter.</title>
        <authorList>
            <person name="Sombolestani A."/>
        </authorList>
    </citation>
    <scope>NUCLEOTIDE SEQUENCE [LARGE SCALE GENOMIC DNA]</scope>
    <source>
        <strain evidence="2 3">LMG 27802</strain>
    </source>
</reference>
<feature type="transmembrane region" description="Helical" evidence="1">
    <location>
        <begin position="348"/>
        <end position="365"/>
    </location>
</feature>
<keyword evidence="1" id="KW-0472">Membrane</keyword>
<feature type="transmembrane region" description="Helical" evidence="1">
    <location>
        <begin position="151"/>
        <end position="174"/>
    </location>
</feature>
<proteinExistence type="predicted"/>
<feature type="transmembrane region" description="Helical" evidence="1">
    <location>
        <begin position="285"/>
        <end position="304"/>
    </location>
</feature>